<dbReference type="STRING" id="1287681.M7SWU2"/>
<dbReference type="Pfam" id="PF06985">
    <property type="entry name" value="HET"/>
    <property type="match status" value="1"/>
</dbReference>
<dbReference type="OrthoDB" id="20872at2759"/>
<feature type="domain" description="Heterokaryon incompatibility" evidence="1">
    <location>
        <begin position="30"/>
        <end position="84"/>
    </location>
</feature>
<dbReference type="KEGG" id="ela:UCREL1_4213"/>
<protein>
    <submittedName>
        <fullName evidence="2">Putative het domain protein</fullName>
    </submittedName>
</protein>
<dbReference type="EMBL" id="KB706185">
    <property type="protein sequence ID" value="EMR68762.1"/>
    <property type="molecule type" value="Genomic_DNA"/>
</dbReference>
<keyword evidence="3" id="KW-1185">Reference proteome</keyword>
<gene>
    <name evidence="2" type="ORF">UCREL1_4213</name>
</gene>
<reference evidence="3" key="1">
    <citation type="journal article" date="2013" name="Genome Announc.">
        <title>Draft genome sequence of the grapevine dieback fungus Eutypa lata UCR-EL1.</title>
        <authorList>
            <person name="Blanco-Ulate B."/>
            <person name="Rolshausen P.E."/>
            <person name="Cantu D."/>
        </authorList>
    </citation>
    <scope>NUCLEOTIDE SEQUENCE [LARGE SCALE GENOMIC DNA]</scope>
    <source>
        <strain evidence="3">UCR-EL1</strain>
    </source>
</reference>
<dbReference type="HOGENOM" id="CLU_000288_138_0_1"/>
<proteinExistence type="predicted"/>
<evidence type="ECO:0000313" key="3">
    <source>
        <dbReference type="Proteomes" id="UP000012174"/>
    </source>
</evidence>
<name>M7SWU2_EUTLA</name>
<dbReference type="Proteomes" id="UP000012174">
    <property type="component" value="Unassembled WGS sequence"/>
</dbReference>
<evidence type="ECO:0000313" key="2">
    <source>
        <dbReference type="EMBL" id="EMR68762.1"/>
    </source>
</evidence>
<dbReference type="InterPro" id="IPR010730">
    <property type="entry name" value="HET"/>
</dbReference>
<accession>M7SWU2</accession>
<dbReference type="OMA" id="TERILKW"/>
<dbReference type="AlphaFoldDB" id="M7SWU2"/>
<sequence>MWLLNTETLRLEMLNDTEAQKVSDKAGWAKLSDFCTQARKYNLFYAWIDTCCIDKRSSAELSEAINSMYRYYYNASTCFVYLEDVPGGDVHGYAGDVSPEIREQEFSSVCRTRWLSRGWTLQELVAPARRCFFAGDWSVIAGGDDLLDALAATTKIDRGLLQNRDLLPGFCVAERMSWAAKRQTTRQEDVAYSLMGLFGVQMPVVYGEGARNAFKRLQLEIMQSSFHVTLFAWRGRLREQRPPA</sequence>
<organism evidence="2 3">
    <name type="scientific">Eutypa lata (strain UCR-EL1)</name>
    <name type="common">Grapevine dieback disease fungus</name>
    <name type="synonym">Eutypa armeniacae</name>
    <dbReference type="NCBI Taxonomy" id="1287681"/>
    <lineage>
        <taxon>Eukaryota</taxon>
        <taxon>Fungi</taxon>
        <taxon>Dikarya</taxon>
        <taxon>Ascomycota</taxon>
        <taxon>Pezizomycotina</taxon>
        <taxon>Sordariomycetes</taxon>
        <taxon>Xylariomycetidae</taxon>
        <taxon>Xylariales</taxon>
        <taxon>Diatrypaceae</taxon>
        <taxon>Eutypa</taxon>
    </lineage>
</organism>
<dbReference type="PANTHER" id="PTHR10622:SF12">
    <property type="entry name" value="HET DOMAIN-CONTAINING PROTEIN"/>
    <property type="match status" value="1"/>
</dbReference>
<dbReference type="PANTHER" id="PTHR10622">
    <property type="entry name" value="HET DOMAIN-CONTAINING PROTEIN"/>
    <property type="match status" value="1"/>
</dbReference>
<evidence type="ECO:0000259" key="1">
    <source>
        <dbReference type="Pfam" id="PF06985"/>
    </source>
</evidence>